<dbReference type="PANTHER" id="PTHR11011">
    <property type="entry name" value="MALE STERILITY PROTEIN 2-RELATED"/>
    <property type="match status" value="1"/>
</dbReference>
<evidence type="ECO:0000313" key="4">
    <source>
        <dbReference type="Proteomes" id="UP000316621"/>
    </source>
</evidence>
<dbReference type="STRING" id="3469.A0A4Y7JAB9"/>
<name>A0A4Y7JAB9_PAPSO</name>
<dbReference type="Proteomes" id="UP000316621">
    <property type="component" value="Chromosome 4"/>
</dbReference>
<evidence type="ECO:0000259" key="2">
    <source>
        <dbReference type="Pfam" id="PF07993"/>
    </source>
</evidence>
<evidence type="ECO:0000256" key="1">
    <source>
        <dbReference type="RuleBase" id="RU363097"/>
    </source>
</evidence>
<evidence type="ECO:0000313" key="3">
    <source>
        <dbReference type="EMBL" id="RZC57767.1"/>
    </source>
</evidence>
<protein>
    <recommendedName>
        <fullName evidence="1">Fatty acyl-CoA reductase</fullName>
        <ecNumber evidence="1">1.2.1.84</ecNumber>
    </recommendedName>
</protein>
<dbReference type="OMA" id="KLWAITA"/>
<dbReference type="GO" id="GO:0010345">
    <property type="term" value="P:suberin biosynthetic process"/>
    <property type="evidence" value="ECO:0007669"/>
    <property type="project" value="TreeGrafter"/>
</dbReference>
<keyword evidence="1" id="KW-0521">NADP</keyword>
<keyword evidence="1" id="KW-0560">Oxidoreductase</keyword>
<dbReference type="CDD" id="cd05236">
    <property type="entry name" value="FAR-N_SDR_e"/>
    <property type="match status" value="1"/>
</dbReference>
<dbReference type="GO" id="GO:0102965">
    <property type="term" value="F:alcohol-forming long-chain fatty acyl-CoA reductase activity"/>
    <property type="evidence" value="ECO:0007669"/>
    <property type="project" value="UniProtKB-EC"/>
</dbReference>
<dbReference type="EMBL" id="CM010718">
    <property type="protein sequence ID" value="RZC57767.1"/>
    <property type="molecule type" value="Genomic_DNA"/>
</dbReference>
<sequence length="496" mass="56309">MELNGIVQSLDNTSILVTGSTGFLSKTNNTNLAIVFVEKLLRVQPNMKQLFLLLRPADASSATQRLRNDVTGKEVFRVLRKKHGLGFDSFISEKVTPVFGDISLENLGIKDSALRKKIHKEVQIVANFTATTNLDERYDVALDVNTMGAKHVFDLAEKCENLEMILQKSTAYIHTGETPGVILEKPFDICQTMKETSKILDIDEERRLVRDRLNELKAAQASKKQETAAMKELGAERAKLYGWQNTYAITKAMGEMIISRSLKRNIPVEIARPTIVSSTYREPFPGWIEGVKTFDPFVIYSGRGKLPCLLGNHESFLDIIPGDMVVNAVIVAMVNHTKSNNRSVSGVDEEDENHNYRYIYHLGSSANREKMNIIKVVKYACEYFCKNPLMDKHGNVVDIVKTVFFPTMASFRQHINDNYVLPKKRECNLIGVSLNNPCSFDDSATEELRMWMKANGSEEADMFDFDPKHIDWKEYMLNIHIPRLMKYVIEGFNSTN</sequence>
<dbReference type="GO" id="GO:0080019">
    <property type="term" value="F:alcohol-forming very long-chain fatty acyl-CoA reductase activity"/>
    <property type="evidence" value="ECO:0007669"/>
    <property type="project" value="InterPro"/>
</dbReference>
<dbReference type="InterPro" id="IPR026055">
    <property type="entry name" value="FAR"/>
</dbReference>
<comment type="catalytic activity">
    <reaction evidence="1">
        <text>a long-chain fatty acyl-CoA + 2 NADPH + 2 H(+) = a long-chain primary fatty alcohol + 2 NADP(+) + CoA</text>
        <dbReference type="Rhea" id="RHEA:52716"/>
        <dbReference type="ChEBI" id="CHEBI:15378"/>
        <dbReference type="ChEBI" id="CHEBI:57287"/>
        <dbReference type="ChEBI" id="CHEBI:57783"/>
        <dbReference type="ChEBI" id="CHEBI:58349"/>
        <dbReference type="ChEBI" id="CHEBI:77396"/>
        <dbReference type="ChEBI" id="CHEBI:83139"/>
        <dbReference type="EC" id="1.2.1.84"/>
    </reaction>
</comment>
<dbReference type="EC" id="1.2.1.84" evidence="1"/>
<reference evidence="3 4" key="1">
    <citation type="journal article" date="2018" name="Science">
        <title>The opium poppy genome and morphinan production.</title>
        <authorList>
            <person name="Guo L."/>
            <person name="Winzer T."/>
            <person name="Yang X."/>
            <person name="Li Y."/>
            <person name="Ning Z."/>
            <person name="He Z."/>
            <person name="Teodor R."/>
            <person name="Lu Y."/>
            <person name="Bowser T.A."/>
            <person name="Graham I.A."/>
            <person name="Ye K."/>
        </authorList>
    </citation>
    <scope>NUCLEOTIDE SEQUENCE [LARGE SCALE GENOMIC DNA]</scope>
    <source>
        <strain evidence="4">cv. HN1</strain>
        <tissue evidence="3">Leaves</tissue>
    </source>
</reference>
<dbReference type="Gramene" id="RZC57767">
    <property type="protein sequence ID" value="RZC57767"/>
    <property type="gene ID" value="C5167_005067"/>
</dbReference>
<organism evidence="3 4">
    <name type="scientific">Papaver somniferum</name>
    <name type="common">Opium poppy</name>
    <dbReference type="NCBI Taxonomy" id="3469"/>
    <lineage>
        <taxon>Eukaryota</taxon>
        <taxon>Viridiplantae</taxon>
        <taxon>Streptophyta</taxon>
        <taxon>Embryophyta</taxon>
        <taxon>Tracheophyta</taxon>
        <taxon>Spermatophyta</taxon>
        <taxon>Magnoliopsida</taxon>
        <taxon>Ranunculales</taxon>
        <taxon>Papaveraceae</taxon>
        <taxon>Papaveroideae</taxon>
        <taxon>Papaver</taxon>
    </lineage>
</organism>
<dbReference type="AlphaFoldDB" id="A0A4Y7JAB9"/>
<dbReference type="GO" id="GO:0035336">
    <property type="term" value="P:long-chain fatty-acyl-CoA metabolic process"/>
    <property type="evidence" value="ECO:0007669"/>
    <property type="project" value="TreeGrafter"/>
</dbReference>
<keyword evidence="1" id="KW-0443">Lipid metabolism</keyword>
<dbReference type="Gene3D" id="3.40.50.720">
    <property type="entry name" value="NAD(P)-binding Rossmann-like Domain"/>
    <property type="match status" value="1"/>
</dbReference>
<feature type="domain" description="Thioester reductase (TE)" evidence="2">
    <location>
        <begin position="17"/>
        <end position="329"/>
    </location>
</feature>
<dbReference type="InterPro" id="IPR036291">
    <property type="entry name" value="NAD(P)-bd_dom_sf"/>
</dbReference>
<keyword evidence="1" id="KW-0444">Lipid biosynthesis</keyword>
<dbReference type="Pfam" id="PF07993">
    <property type="entry name" value="NAD_binding_4"/>
    <property type="match status" value="1"/>
</dbReference>
<comment type="function">
    <text evidence="1">Catalyzes the reduction of fatty acyl-CoA to fatty alcohols.</text>
</comment>
<accession>A0A4Y7JAB9</accession>
<dbReference type="SUPFAM" id="SSF51735">
    <property type="entry name" value="NAD(P)-binding Rossmann-fold domains"/>
    <property type="match status" value="1"/>
</dbReference>
<comment type="similarity">
    <text evidence="1">Belongs to the fatty acyl-CoA reductase family.</text>
</comment>
<dbReference type="PANTHER" id="PTHR11011:SF99">
    <property type="entry name" value="FATTY ACYL-COA REDUCTASE 3"/>
    <property type="match status" value="1"/>
</dbReference>
<dbReference type="InterPro" id="IPR013120">
    <property type="entry name" value="FAR_NAD-bd"/>
</dbReference>
<proteinExistence type="inferred from homology"/>
<keyword evidence="4" id="KW-1185">Reference proteome</keyword>
<gene>
    <name evidence="3" type="ORF">C5167_005067</name>
</gene>